<accession>A0ABQ1S122</accession>
<keyword evidence="2" id="KW-1185">Reference proteome</keyword>
<proteinExistence type="predicted"/>
<reference evidence="2" key="1">
    <citation type="journal article" date="2019" name="Int. J. Syst. Evol. Microbiol.">
        <title>The Global Catalogue of Microorganisms (GCM) 10K type strain sequencing project: providing services to taxonomists for standard genome sequencing and annotation.</title>
        <authorList>
            <consortium name="The Broad Institute Genomics Platform"/>
            <consortium name="The Broad Institute Genome Sequencing Center for Infectious Disease"/>
            <person name="Wu L."/>
            <person name="Ma J."/>
        </authorList>
    </citation>
    <scope>NUCLEOTIDE SEQUENCE [LARGE SCALE GENOMIC DNA]</scope>
    <source>
        <strain evidence="2">CGMCC 1.15959</strain>
    </source>
</reference>
<name>A0ABQ1S122_9SPHN</name>
<sequence length="159" mass="17721">MTPLSLSASDMAAVLALIVALWSAVQTGRFNRRQNEFAATAERLNQLLIARETAESQEQGKADVSANFVKFGKHNHRLKVFNRGIGTARNVRLDVLAGEELIDGAGLRDKFPVPALDRHQTVELLASVHFGSPRRCQVRLLWDDDTGQGRQKELWLDAF</sequence>
<dbReference type="EMBL" id="BMKL01000001">
    <property type="protein sequence ID" value="GGD87021.1"/>
    <property type="molecule type" value="Genomic_DNA"/>
</dbReference>
<evidence type="ECO:0000313" key="1">
    <source>
        <dbReference type="EMBL" id="GGD87021.1"/>
    </source>
</evidence>
<evidence type="ECO:0000313" key="2">
    <source>
        <dbReference type="Proteomes" id="UP000619041"/>
    </source>
</evidence>
<comment type="caution">
    <text evidence="1">The sequence shown here is derived from an EMBL/GenBank/DDBJ whole genome shotgun (WGS) entry which is preliminary data.</text>
</comment>
<organism evidence="1 2">
    <name type="scientific">Tsuneonella deserti</name>
    <dbReference type="NCBI Taxonomy" id="2035528"/>
    <lineage>
        <taxon>Bacteria</taxon>
        <taxon>Pseudomonadati</taxon>
        <taxon>Pseudomonadota</taxon>
        <taxon>Alphaproteobacteria</taxon>
        <taxon>Sphingomonadales</taxon>
        <taxon>Erythrobacteraceae</taxon>
        <taxon>Tsuneonella</taxon>
    </lineage>
</organism>
<dbReference type="Proteomes" id="UP000619041">
    <property type="component" value="Unassembled WGS sequence"/>
</dbReference>
<protein>
    <submittedName>
        <fullName evidence="1">Uncharacterized protein</fullName>
    </submittedName>
</protein>
<gene>
    <name evidence="1" type="ORF">GCM10011515_03130</name>
</gene>